<protein>
    <recommendedName>
        <fullName evidence="5">Lipoprotein</fullName>
    </recommendedName>
</protein>
<dbReference type="AlphaFoldDB" id="A0A843S5U2"/>
<comment type="caution">
    <text evidence="3">The sequence shown here is derived from an EMBL/GenBank/DDBJ whole genome shotgun (WGS) entry which is preliminary data.</text>
</comment>
<dbReference type="Proteomes" id="UP000444318">
    <property type="component" value="Unassembled WGS sequence"/>
</dbReference>
<dbReference type="RefSeq" id="WP_152800743.1">
    <property type="nucleotide sequence ID" value="NZ_WHUF01000001.1"/>
</dbReference>
<evidence type="ECO:0000313" key="3">
    <source>
        <dbReference type="EMBL" id="MQA18022.1"/>
    </source>
</evidence>
<evidence type="ECO:0008006" key="5">
    <source>
        <dbReference type="Google" id="ProtNLM"/>
    </source>
</evidence>
<keyword evidence="1" id="KW-1133">Transmembrane helix</keyword>
<gene>
    <name evidence="3" type="ORF">GEV01_00700</name>
</gene>
<keyword evidence="4" id="KW-1185">Reference proteome</keyword>
<keyword evidence="1" id="KW-0472">Membrane</keyword>
<sequence>MRAYKLALLFMASYSLSGCFGAGTVTGKTLGWDVNDAGKMALCPTSYEKMIVACENKSLPNQAGAKNIKPNTLIRMWGAPNNEDLINGVHTLTYRHGLAWRGLTVFVIVPIPLLLPMGYNSAKFSFQNENLVHVEYTYNELDAAVCGLHSEGPDGVGCITHWH</sequence>
<evidence type="ECO:0000256" key="2">
    <source>
        <dbReference type="SAM" id="SignalP"/>
    </source>
</evidence>
<name>A0A843S5U2_9BURK</name>
<evidence type="ECO:0000313" key="4">
    <source>
        <dbReference type="Proteomes" id="UP000444318"/>
    </source>
</evidence>
<organism evidence="3 4">
    <name type="scientific">Rugamonas rivuli</name>
    <dbReference type="NCBI Taxonomy" id="2743358"/>
    <lineage>
        <taxon>Bacteria</taxon>
        <taxon>Pseudomonadati</taxon>
        <taxon>Pseudomonadota</taxon>
        <taxon>Betaproteobacteria</taxon>
        <taxon>Burkholderiales</taxon>
        <taxon>Oxalobacteraceae</taxon>
        <taxon>Telluria group</taxon>
        <taxon>Rugamonas</taxon>
    </lineage>
</organism>
<dbReference type="EMBL" id="WHUF01000001">
    <property type="protein sequence ID" value="MQA18022.1"/>
    <property type="molecule type" value="Genomic_DNA"/>
</dbReference>
<accession>A0A843S5U2</accession>
<feature type="transmembrane region" description="Helical" evidence="1">
    <location>
        <begin position="98"/>
        <end position="115"/>
    </location>
</feature>
<feature type="chain" id="PRO_5032904386" description="Lipoprotein" evidence="2">
    <location>
        <begin position="22"/>
        <end position="163"/>
    </location>
</feature>
<feature type="signal peptide" evidence="2">
    <location>
        <begin position="1"/>
        <end position="21"/>
    </location>
</feature>
<reference evidence="3 4" key="1">
    <citation type="submission" date="2019-10" db="EMBL/GenBank/DDBJ databases">
        <title>Two novel species isolated from a subtropical stream in China.</title>
        <authorList>
            <person name="Lu H."/>
        </authorList>
    </citation>
    <scope>NUCLEOTIDE SEQUENCE [LARGE SCALE GENOMIC DNA]</scope>
    <source>
        <strain evidence="3 4">FT103W</strain>
    </source>
</reference>
<evidence type="ECO:0000256" key="1">
    <source>
        <dbReference type="SAM" id="Phobius"/>
    </source>
</evidence>
<keyword evidence="1" id="KW-0812">Transmembrane</keyword>
<keyword evidence="2" id="KW-0732">Signal</keyword>
<dbReference type="PROSITE" id="PS51257">
    <property type="entry name" value="PROKAR_LIPOPROTEIN"/>
    <property type="match status" value="1"/>
</dbReference>
<proteinExistence type="predicted"/>